<feature type="region of interest" description="Disordered" evidence="1">
    <location>
        <begin position="1185"/>
        <end position="1212"/>
    </location>
</feature>
<keyword evidence="4" id="KW-1185">Reference proteome</keyword>
<dbReference type="PANTHER" id="PTHR38690">
    <property type="entry name" value="PROTEASE-RELATED"/>
    <property type="match status" value="1"/>
</dbReference>
<evidence type="ECO:0000313" key="4">
    <source>
        <dbReference type="Proteomes" id="UP000538931"/>
    </source>
</evidence>
<dbReference type="Proteomes" id="UP000538931">
    <property type="component" value="Unassembled WGS sequence"/>
</dbReference>
<organism evidence="3 4">
    <name type="scientific">Marinobacterium marinum</name>
    <dbReference type="NCBI Taxonomy" id="2756129"/>
    <lineage>
        <taxon>Bacteria</taxon>
        <taxon>Pseudomonadati</taxon>
        <taxon>Pseudomonadota</taxon>
        <taxon>Gammaproteobacteria</taxon>
        <taxon>Oceanospirillales</taxon>
        <taxon>Oceanospirillaceae</taxon>
        <taxon>Marinobacterium</taxon>
    </lineage>
</organism>
<dbReference type="PANTHER" id="PTHR38690:SF1">
    <property type="entry name" value="PROTEASE"/>
    <property type="match status" value="1"/>
</dbReference>
<accession>A0A7W2AD27</accession>
<evidence type="ECO:0000313" key="3">
    <source>
        <dbReference type="EMBL" id="MBA4503129.1"/>
    </source>
</evidence>
<protein>
    <recommendedName>
        <fullName evidence="2">YhdP central domain-containing protein</fullName>
    </recommendedName>
</protein>
<dbReference type="EMBL" id="JACEMT010000052">
    <property type="protein sequence ID" value="MBA4503129.1"/>
    <property type="molecule type" value="Genomic_DNA"/>
</dbReference>
<dbReference type="Pfam" id="PF13116">
    <property type="entry name" value="YhdP"/>
    <property type="match status" value="2"/>
</dbReference>
<feature type="domain" description="YhdP central" evidence="2">
    <location>
        <begin position="3"/>
        <end position="828"/>
    </location>
</feature>
<sequence>MRRHLSRAWWLGIIVLLLLALLLAAARLGLQTIDRWRPELQGVLSEALGAPVEIGRLQGQWHYALPVLSAHNIAISTRSEDGVEGHLRLRQLTLELDPIASLLSGALIFHRFEASGAAIRWNQRGGAWLHRPGAAPGAEASGGVSASAWERLAAVLLQQPYAVIRDAELTLVPESGQSLVITPADLELENSPAEHRLSGLFRMPLLGEAAEMKFMVETDSIQQQALDARYRLFLELEHLGPELFRLFGRQLGIEQLDVSTRIWAELEQRKLLHAKAEVSLAQLDLAAAGVPYPRSGRFDASLQPKGEEYQLQISRLQLEHEQARLDLPLVMAQGPLSLPPEHWQLGVAELDLGRLSSWLRQAPGMPESAALLLDELRPEGQLRPLTIHKPEGSGWQDMRLAADLEEVRVSAWAGAPMLAGINGRLETGLKQGRVDLISEDFAMHFPELFPDTWRYPEARGRVTWQLSDQGVHVASERLQLKDRHVQAAGRFSMDLPFDRRRQSELVLLIGMTDSDGSQASIYTPAKEVGVELQQWLAQAIQGGRLRQGGFLLRTGTRNNGAPRSPVAQLFFDVEDGKLAYQPGWPAVEQADLFVLVRDNGVAININQARLLNSEVVSGWAYLPPNGRTLQVETLLKGPLGDLDQVLKQTPLADVLGSSIQDWSLLDGRAESRLGLQIPLQDKPPQVALSVSLQQGQLAGQAGALQISDIEGRLHYSSEQGLTADRLQGRFLGQPVSARITNERAHYRIHLQGRSEMQQLQSWLALPVLSHARGVTPWQAVVDICERVDCPRLDVTTALEGIALDLPGILAKRAEQSAPMELALSLVPEVSLDRLDLQLPADGIAPLQIRARQAAEAPLTIGLEHPQLSGEVRLATAEQPAGLNLTHIQLEALMPDTDADAAEVPKTEQGAAGSSVVDYVSDQLPALDVRIDDLWFAHKPLGEWRFALRPEPGRVRIVGLEAYPEQLVLSGEAEWVQGEAGNTAISVNMAGDNLGRFLKSWGHDRIMETGQAEAMLQLQWPGAPWLFDWSRLHGELKFATTNTRLIETADSTNLLRVFGILNFNSVARRLRLDFSDLLRKGVSFDRISGHYRIENGLATTLEPLRMEGPSANMTLTGQVDLAAQQLDNTVEVALPISGNAPLAAILLGAPQVAGAVFVIDRLIGDKLERFSTLKYRLTGHWDDPELELQAGNDRDGGGAPMVPEGTTDWPGLN</sequence>
<feature type="domain" description="YhdP central" evidence="2">
    <location>
        <begin position="836"/>
        <end position="1184"/>
    </location>
</feature>
<dbReference type="AlphaFoldDB" id="A0A7W2AD27"/>
<evidence type="ECO:0000256" key="1">
    <source>
        <dbReference type="SAM" id="MobiDB-lite"/>
    </source>
</evidence>
<dbReference type="InterPro" id="IPR011836">
    <property type="entry name" value="YhdP"/>
</dbReference>
<reference evidence="3 4" key="1">
    <citation type="submission" date="2020-07" db="EMBL/GenBank/DDBJ databases">
        <title>Bacterium isolated from marien macroalgae.</title>
        <authorList>
            <person name="Zhu K."/>
            <person name="Lu D."/>
            <person name="Du Z."/>
        </authorList>
    </citation>
    <scope>NUCLEOTIDE SEQUENCE [LARGE SCALE GENOMIC DNA]</scope>
    <source>
        <strain evidence="3 4">3-1745</strain>
    </source>
</reference>
<evidence type="ECO:0000259" key="2">
    <source>
        <dbReference type="Pfam" id="PF13116"/>
    </source>
</evidence>
<proteinExistence type="predicted"/>
<dbReference type="InterPro" id="IPR025263">
    <property type="entry name" value="YhdP_central"/>
</dbReference>
<gene>
    <name evidence="3" type="ORF">H1S06_12230</name>
</gene>
<dbReference type="RefSeq" id="WP_181740599.1">
    <property type="nucleotide sequence ID" value="NZ_JACEMT010000052.1"/>
</dbReference>
<name>A0A7W2AD27_9GAMM</name>
<comment type="caution">
    <text evidence="3">The sequence shown here is derived from an EMBL/GenBank/DDBJ whole genome shotgun (WGS) entry which is preliminary data.</text>
</comment>